<feature type="domain" description="MATH" evidence="1">
    <location>
        <begin position="14"/>
        <end position="102"/>
    </location>
</feature>
<dbReference type="Pfam" id="PF22486">
    <property type="entry name" value="MATH_2"/>
    <property type="match status" value="1"/>
</dbReference>
<accession>A0A6G1CK19</accession>
<dbReference type="Gene3D" id="2.60.210.10">
    <property type="entry name" value="Apoptosis, Tumor Necrosis Factor Receptor Associated Protein 2, Chain A"/>
    <property type="match status" value="1"/>
</dbReference>
<dbReference type="CDD" id="cd00121">
    <property type="entry name" value="MATH"/>
    <property type="match status" value="1"/>
</dbReference>
<dbReference type="SUPFAM" id="SSF49599">
    <property type="entry name" value="TRAF domain-like"/>
    <property type="match status" value="1"/>
</dbReference>
<protein>
    <recommendedName>
        <fullName evidence="1">MATH domain-containing protein</fullName>
    </recommendedName>
</protein>
<dbReference type="GO" id="GO:0016567">
    <property type="term" value="P:protein ubiquitination"/>
    <property type="evidence" value="ECO:0007669"/>
    <property type="project" value="InterPro"/>
</dbReference>
<evidence type="ECO:0000259" key="1">
    <source>
        <dbReference type="PROSITE" id="PS50144"/>
    </source>
</evidence>
<evidence type="ECO:0000313" key="3">
    <source>
        <dbReference type="Proteomes" id="UP000479710"/>
    </source>
</evidence>
<comment type="caution">
    <text evidence="2">The sequence shown here is derived from an EMBL/GenBank/DDBJ whole genome shotgun (WGS) entry which is preliminary data.</text>
</comment>
<gene>
    <name evidence="2" type="ORF">E2562_032115</name>
</gene>
<sequence length="102" mass="11098">MTRTASTCTTPITRGAHAFTVYQHGLVKRTTAAGEFVRSGTFAVGGYDWAVRYYPNGDDEARGQQPSVVLELMTRDSVATASFFFCYSSTLDVGFSKIVSIP</sequence>
<dbReference type="PROSITE" id="PS50144">
    <property type="entry name" value="MATH"/>
    <property type="match status" value="1"/>
</dbReference>
<dbReference type="PANTHER" id="PTHR26379:SF187">
    <property type="entry name" value="OS07G0655300 PROTEIN"/>
    <property type="match status" value="1"/>
</dbReference>
<reference evidence="2 3" key="1">
    <citation type="submission" date="2019-11" db="EMBL/GenBank/DDBJ databases">
        <title>Whole genome sequence of Oryza granulata.</title>
        <authorList>
            <person name="Li W."/>
        </authorList>
    </citation>
    <scope>NUCLEOTIDE SEQUENCE [LARGE SCALE GENOMIC DNA]</scope>
    <source>
        <strain evidence="3">cv. Menghai</strain>
        <tissue evidence="2">Leaf</tissue>
    </source>
</reference>
<dbReference type="InterPro" id="IPR002083">
    <property type="entry name" value="MATH/TRAF_dom"/>
</dbReference>
<proteinExistence type="predicted"/>
<dbReference type="AlphaFoldDB" id="A0A6G1CK19"/>
<dbReference type="EMBL" id="SPHZ02000009">
    <property type="protein sequence ID" value="KAF0900519.1"/>
    <property type="molecule type" value="Genomic_DNA"/>
</dbReference>
<dbReference type="InterPro" id="IPR045005">
    <property type="entry name" value="BPM1-6"/>
</dbReference>
<evidence type="ECO:0000313" key="2">
    <source>
        <dbReference type="EMBL" id="KAF0900519.1"/>
    </source>
</evidence>
<dbReference type="OrthoDB" id="695787at2759"/>
<organism evidence="2 3">
    <name type="scientific">Oryza meyeriana var. granulata</name>
    <dbReference type="NCBI Taxonomy" id="110450"/>
    <lineage>
        <taxon>Eukaryota</taxon>
        <taxon>Viridiplantae</taxon>
        <taxon>Streptophyta</taxon>
        <taxon>Embryophyta</taxon>
        <taxon>Tracheophyta</taxon>
        <taxon>Spermatophyta</taxon>
        <taxon>Magnoliopsida</taxon>
        <taxon>Liliopsida</taxon>
        <taxon>Poales</taxon>
        <taxon>Poaceae</taxon>
        <taxon>BOP clade</taxon>
        <taxon>Oryzoideae</taxon>
        <taxon>Oryzeae</taxon>
        <taxon>Oryzinae</taxon>
        <taxon>Oryza</taxon>
        <taxon>Oryza meyeriana</taxon>
    </lineage>
</organism>
<dbReference type="Proteomes" id="UP000479710">
    <property type="component" value="Unassembled WGS sequence"/>
</dbReference>
<keyword evidence="3" id="KW-1185">Reference proteome</keyword>
<dbReference type="PANTHER" id="PTHR26379">
    <property type="entry name" value="BTB/POZ AND MATH DOMAIN-CONTAINING PROTEIN 1"/>
    <property type="match status" value="1"/>
</dbReference>
<name>A0A6G1CK19_9ORYZ</name>
<dbReference type="InterPro" id="IPR008974">
    <property type="entry name" value="TRAF-like"/>
</dbReference>